<gene>
    <name evidence="1" type="ORF">DES40_2028</name>
</gene>
<reference evidence="1 2" key="1">
    <citation type="submission" date="2018-10" db="EMBL/GenBank/DDBJ databases">
        <title>Genomic Encyclopedia of Type Strains, Phase IV (KMG-IV): sequencing the most valuable type-strain genomes for metagenomic binning, comparative biology and taxonomic classification.</title>
        <authorList>
            <person name="Goeker M."/>
        </authorList>
    </citation>
    <scope>NUCLEOTIDE SEQUENCE [LARGE SCALE GENOMIC DNA]</scope>
    <source>
        <strain evidence="1 2">DSM 22008</strain>
    </source>
</reference>
<dbReference type="RefSeq" id="WP_121101575.1">
    <property type="nucleotide sequence ID" value="NZ_RBII01000002.1"/>
</dbReference>
<dbReference type="OrthoDB" id="7632531at2"/>
<comment type="caution">
    <text evidence="1">The sequence shown here is derived from an EMBL/GenBank/DDBJ whole genome shotgun (WGS) entry which is preliminary data.</text>
</comment>
<evidence type="ECO:0000313" key="2">
    <source>
        <dbReference type="Proteomes" id="UP000282211"/>
    </source>
</evidence>
<name>A0A420WDY0_9PROT</name>
<sequence length="151" mass="16786">MVIITFCVTSIIQGEQNLAFADNQPSTPERLDVKLDESVEFSESCSQIDLDIYFHDQYVTMHSAEAMNDTVERAKDCNVETILVTFIETADAPNPAVKTELMAYLEALEVAHLTETHTLQREEDTRSLNGHAATLSFVMPDLVDMAEAGQS</sequence>
<dbReference type="InParanoid" id="A0A420WDY0"/>
<accession>A0A420WDY0</accession>
<evidence type="ECO:0000313" key="1">
    <source>
        <dbReference type="EMBL" id="RKQ69229.1"/>
    </source>
</evidence>
<organism evidence="1 2">
    <name type="scientific">Litorimonas taeanensis</name>
    <dbReference type="NCBI Taxonomy" id="568099"/>
    <lineage>
        <taxon>Bacteria</taxon>
        <taxon>Pseudomonadati</taxon>
        <taxon>Pseudomonadota</taxon>
        <taxon>Alphaproteobacteria</taxon>
        <taxon>Maricaulales</taxon>
        <taxon>Robiginitomaculaceae</taxon>
    </lineage>
</organism>
<proteinExistence type="predicted"/>
<dbReference type="EMBL" id="RBII01000002">
    <property type="protein sequence ID" value="RKQ69229.1"/>
    <property type="molecule type" value="Genomic_DNA"/>
</dbReference>
<protein>
    <submittedName>
        <fullName evidence="1">Uncharacterized protein</fullName>
    </submittedName>
</protein>
<keyword evidence="2" id="KW-1185">Reference proteome</keyword>
<dbReference type="AlphaFoldDB" id="A0A420WDY0"/>
<dbReference type="Proteomes" id="UP000282211">
    <property type="component" value="Unassembled WGS sequence"/>
</dbReference>